<evidence type="ECO:0000259" key="2">
    <source>
        <dbReference type="Pfam" id="PF05239"/>
    </source>
</evidence>
<gene>
    <name evidence="3" type="ORF">GCM10011512_17610</name>
</gene>
<dbReference type="Proteomes" id="UP000597761">
    <property type="component" value="Unassembled WGS sequence"/>
</dbReference>
<dbReference type="Gene3D" id="3.90.50.10">
    <property type="entry name" value="Photosynthetic Reaction Center, subunit H, domain 2"/>
    <property type="match status" value="1"/>
</dbReference>
<evidence type="ECO:0000256" key="1">
    <source>
        <dbReference type="SAM" id="MobiDB-lite"/>
    </source>
</evidence>
<protein>
    <recommendedName>
        <fullName evidence="2">PRC-barrel domain-containing protein</fullName>
    </recommendedName>
</protein>
<evidence type="ECO:0000313" key="4">
    <source>
        <dbReference type="Proteomes" id="UP000597761"/>
    </source>
</evidence>
<feature type="region of interest" description="Disordered" evidence="1">
    <location>
        <begin position="109"/>
        <end position="129"/>
    </location>
</feature>
<dbReference type="InterPro" id="IPR027275">
    <property type="entry name" value="PRC-brl_dom"/>
</dbReference>
<dbReference type="Pfam" id="PF05239">
    <property type="entry name" value="PRC"/>
    <property type="match status" value="1"/>
</dbReference>
<dbReference type="InterPro" id="IPR011033">
    <property type="entry name" value="PRC_barrel-like_sf"/>
</dbReference>
<comment type="caution">
    <text evidence="3">The sequence shown here is derived from an EMBL/GenBank/DDBJ whole genome shotgun (WGS) entry which is preliminary data.</text>
</comment>
<proteinExistence type="predicted"/>
<keyword evidence="4" id="KW-1185">Reference proteome</keyword>
<dbReference type="RefSeq" id="WP_188667977.1">
    <property type="nucleotide sequence ID" value="NZ_BMJI01000009.1"/>
</dbReference>
<organism evidence="3 4">
    <name type="scientific">Tersicoccus solisilvae</name>
    <dbReference type="NCBI Taxonomy" id="1882339"/>
    <lineage>
        <taxon>Bacteria</taxon>
        <taxon>Bacillati</taxon>
        <taxon>Actinomycetota</taxon>
        <taxon>Actinomycetes</taxon>
        <taxon>Micrococcales</taxon>
        <taxon>Micrococcaceae</taxon>
        <taxon>Tersicoccus</taxon>
    </lineage>
</organism>
<dbReference type="InterPro" id="IPR014747">
    <property type="entry name" value="Bac_photo_RC_H_C"/>
</dbReference>
<accession>A0ABQ1P622</accession>
<sequence length="129" mass="14050">MSPDIRIDSLIGRTVLDDAGEKVGKIGQVYLDNENGKPTWVTVKTGLFGRQAFVPIGLLGHTDDGATVPFSADVLKDSPEIDVAKDLGRSREEALYRYYGVTRETADQRAADAGHRYVRPGADDGDTLR</sequence>
<dbReference type="EMBL" id="BMJI01000009">
    <property type="protein sequence ID" value="GGC91042.1"/>
    <property type="molecule type" value="Genomic_DNA"/>
</dbReference>
<reference evidence="4" key="1">
    <citation type="journal article" date="2019" name="Int. J. Syst. Evol. Microbiol.">
        <title>The Global Catalogue of Microorganisms (GCM) 10K type strain sequencing project: providing services to taxonomists for standard genome sequencing and annotation.</title>
        <authorList>
            <consortium name="The Broad Institute Genomics Platform"/>
            <consortium name="The Broad Institute Genome Sequencing Center for Infectious Disease"/>
            <person name="Wu L."/>
            <person name="Ma J."/>
        </authorList>
    </citation>
    <scope>NUCLEOTIDE SEQUENCE [LARGE SCALE GENOMIC DNA]</scope>
    <source>
        <strain evidence="4">CGMCC 1.15480</strain>
    </source>
</reference>
<evidence type="ECO:0000313" key="3">
    <source>
        <dbReference type="EMBL" id="GGC91042.1"/>
    </source>
</evidence>
<feature type="domain" description="PRC-barrel" evidence="2">
    <location>
        <begin position="5"/>
        <end position="57"/>
    </location>
</feature>
<dbReference type="SUPFAM" id="SSF50346">
    <property type="entry name" value="PRC-barrel domain"/>
    <property type="match status" value="1"/>
</dbReference>
<name>A0ABQ1P622_9MICC</name>